<feature type="region of interest" description="Disordered" evidence="7">
    <location>
        <begin position="297"/>
        <end position="320"/>
    </location>
</feature>
<gene>
    <name evidence="8" type="ORF">GP486_003124</name>
</gene>
<protein>
    <recommendedName>
        <fullName evidence="10">DUF676 domain-containing protein</fullName>
    </recommendedName>
</protein>
<keyword evidence="5" id="KW-0496">Mitochondrion</keyword>
<evidence type="ECO:0000256" key="7">
    <source>
        <dbReference type="SAM" id="MobiDB-lite"/>
    </source>
</evidence>
<feature type="compositionally biased region" description="Basic and acidic residues" evidence="7">
    <location>
        <begin position="297"/>
        <end position="312"/>
    </location>
</feature>
<dbReference type="PANTHER" id="PTHR48182:SF2">
    <property type="entry name" value="PROTEIN SERAC1"/>
    <property type="match status" value="1"/>
</dbReference>
<evidence type="ECO:0000256" key="3">
    <source>
        <dbReference type="ARBA" id="ARBA00004370"/>
    </source>
</evidence>
<evidence type="ECO:0000256" key="5">
    <source>
        <dbReference type="ARBA" id="ARBA00023128"/>
    </source>
</evidence>
<organism evidence="8 9">
    <name type="scientific">Trichoglossum hirsutum</name>
    <dbReference type="NCBI Taxonomy" id="265104"/>
    <lineage>
        <taxon>Eukaryota</taxon>
        <taxon>Fungi</taxon>
        <taxon>Dikarya</taxon>
        <taxon>Ascomycota</taxon>
        <taxon>Pezizomycotina</taxon>
        <taxon>Geoglossomycetes</taxon>
        <taxon>Geoglossales</taxon>
        <taxon>Geoglossaceae</taxon>
        <taxon>Trichoglossum</taxon>
    </lineage>
</organism>
<comment type="caution">
    <text evidence="8">The sequence shown here is derived from an EMBL/GenBank/DDBJ whole genome shotgun (WGS) entry which is preliminary data.</text>
</comment>
<evidence type="ECO:0000313" key="8">
    <source>
        <dbReference type="EMBL" id="KAH0562180.1"/>
    </source>
</evidence>
<dbReference type="GO" id="GO:0005783">
    <property type="term" value="C:endoplasmic reticulum"/>
    <property type="evidence" value="ECO:0007669"/>
    <property type="project" value="UniProtKB-SubCell"/>
</dbReference>
<reference evidence="8" key="1">
    <citation type="submission" date="2021-03" db="EMBL/GenBank/DDBJ databases">
        <title>Comparative genomics and phylogenomic investigation of the class Geoglossomycetes provide insights into ecological specialization and systematics.</title>
        <authorList>
            <person name="Melie T."/>
            <person name="Pirro S."/>
            <person name="Miller A.N."/>
            <person name="Quandt A."/>
        </authorList>
    </citation>
    <scope>NUCLEOTIDE SEQUENCE</scope>
    <source>
        <strain evidence="8">CAQ_001_2017</strain>
    </source>
</reference>
<dbReference type="GO" id="GO:0016020">
    <property type="term" value="C:membrane"/>
    <property type="evidence" value="ECO:0007669"/>
    <property type="project" value="UniProtKB-SubCell"/>
</dbReference>
<dbReference type="InterPro" id="IPR029058">
    <property type="entry name" value="AB_hydrolase_fold"/>
</dbReference>
<dbReference type="PANTHER" id="PTHR48182">
    <property type="entry name" value="PROTEIN SERAC1"/>
    <property type="match status" value="1"/>
</dbReference>
<evidence type="ECO:0000256" key="4">
    <source>
        <dbReference type="ARBA" id="ARBA00022824"/>
    </source>
</evidence>
<sequence>MPSKRLLSKVKERIERMTSNSTQQPTQLVRPSLDTFYRTDKYGILSMHPQNPPFNDAGSEENYLLDIVAVHGITGDAYDTWTHENGKIWLRDFLPDDFPGARVFSFGYDARVFCSLGEGTVESYARSLLEGLTRERTEEKALITARLDAEDYGDITNSVSAILFLATPHRGSETTQLPKVLAEIANLALTGTSLFIGRNRTDLIGFLERDSEGLKRISTDFRNQMGDMKIASFIETSITPPSRTRIVDDNSGVVGIPKERIVHMDGCDHRNICRFSDKTSNGYQTVLGVLKPWAKDARRVTSDKPTPEDLRNISHPMLAS</sequence>
<proteinExistence type="predicted"/>
<name>A0A9P8RRG1_9PEZI</name>
<keyword evidence="6" id="KW-0472">Membrane</keyword>
<keyword evidence="9" id="KW-1185">Reference proteome</keyword>
<evidence type="ECO:0000313" key="9">
    <source>
        <dbReference type="Proteomes" id="UP000750711"/>
    </source>
</evidence>
<dbReference type="InterPro" id="IPR052374">
    <property type="entry name" value="SERAC1"/>
</dbReference>
<evidence type="ECO:0000256" key="1">
    <source>
        <dbReference type="ARBA" id="ARBA00004173"/>
    </source>
</evidence>
<evidence type="ECO:0000256" key="2">
    <source>
        <dbReference type="ARBA" id="ARBA00004240"/>
    </source>
</evidence>
<dbReference type="SUPFAM" id="SSF53474">
    <property type="entry name" value="alpha/beta-Hydrolases"/>
    <property type="match status" value="1"/>
</dbReference>
<evidence type="ECO:0000256" key="6">
    <source>
        <dbReference type="ARBA" id="ARBA00023136"/>
    </source>
</evidence>
<dbReference type="GO" id="GO:0005739">
    <property type="term" value="C:mitochondrion"/>
    <property type="evidence" value="ECO:0007669"/>
    <property type="project" value="UniProtKB-SubCell"/>
</dbReference>
<comment type="subcellular location">
    <subcellularLocation>
        <location evidence="2">Endoplasmic reticulum</location>
    </subcellularLocation>
    <subcellularLocation>
        <location evidence="3">Membrane</location>
    </subcellularLocation>
    <subcellularLocation>
        <location evidence="1">Mitochondrion</location>
    </subcellularLocation>
</comment>
<dbReference type="AlphaFoldDB" id="A0A9P8RRG1"/>
<dbReference type="Proteomes" id="UP000750711">
    <property type="component" value="Unassembled WGS sequence"/>
</dbReference>
<dbReference type="EMBL" id="JAGHQM010000396">
    <property type="protein sequence ID" value="KAH0562180.1"/>
    <property type="molecule type" value="Genomic_DNA"/>
</dbReference>
<keyword evidence="4" id="KW-0256">Endoplasmic reticulum</keyword>
<evidence type="ECO:0008006" key="10">
    <source>
        <dbReference type="Google" id="ProtNLM"/>
    </source>
</evidence>
<accession>A0A9P8RRG1</accession>